<gene>
    <name evidence="1" type="ORF">NARC_60111</name>
</gene>
<dbReference type="Proteomes" id="UP000315289">
    <property type="component" value="Unassembled WGS sequence"/>
</dbReference>
<dbReference type="EMBL" id="VOAH01000006">
    <property type="protein sequence ID" value="TVP40724.1"/>
    <property type="molecule type" value="Genomic_DNA"/>
</dbReference>
<keyword evidence="2" id="KW-1185">Reference proteome</keyword>
<organism evidence="1 2">
    <name type="scientific">Candidatus Nitrosocosmicus arcticus</name>
    <dbReference type="NCBI Taxonomy" id="2035267"/>
    <lineage>
        <taxon>Archaea</taxon>
        <taxon>Nitrososphaerota</taxon>
        <taxon>Nitrososphaeria</taxon>
        <taxon>Nitrososphaerales</taxon>
        <taxon>Nitrososphaeraceae</taxon>
        <taxon>Candidatus Nitrosocosmicus</taxon>
    </lineage>
</organism>
<dbReference type="Gene3D" id="3.40.50.2300">
    <property type="match status" value="1"/>
</dbReference>
<proteinExistence type="predicted"/>
<sequence>MSGIELASWCKEINTFIRMIFLTLYEKAEVENELKKYNLLDTELLQKPVHLNKLKECIKKHFRMIY</sequence>
<accession>A0A557SVU2</accession>
<evidence type="ECO:0000313" key="2">
    <source>
        <dbReference type="Proteomes" id="UP000315289"/>
    </source>
</evidence>
<dbReference type="AlphaFoldDB" id="A0A557SVU2"/>
<comment type="caution">
    <text evidence="1">The sequence shown here is derived from an EMBL/GenBank/DDBJ whole genome shotgun (WGS) entry which is preliminary data.</text>
</comment>
<name>A0A557SVU2_9ARCH</name>
<dbReference type="InterPro" id="IPR011006">
    <property type="entry name" value="CheY-like_superfamily"/>
</dbReference>
<evidence type="ECO:0000313" key="1">
    <source>
        <dbReference type="EMBL" id="TVP40724.1"/>
    </source>
</evidence>
<evidence type="ECO:0008006" key="3">
    <source>
        <dbReference type="Google" id="ProtNLM"/>
    </source>
</evidence>
<reference evidence="1 2" key="1">
    <citation type="journal article" date="2019" name="Front. Microbiol.">
        <title>Ammonia Oxidation by the Arctic Terrestrial Thaumarchaeote Candidatus Nitrosocosmicus arcticus Is Stimulated by Increasing Temperatures.</title>
        <authorList>
            <person name="Alves R.J.E."/>
            <person name="Kerou M."/>
            <person name="Zappe A."/>
            <person name="Bittner R."/>
            <person name="Abby S.S."/>
            <person name="Schmidt H.A."/>
            <person name="Pfeifer K."/>
            <person name="Schleper C."/>
        </authorList>
    </citation>
    <scope>NUCLEOTIDE SEQUENCE [LARGE SCALE GENOMIC DNA]</scope>
    <source>
        <strain evidence="1 2">Kfb</strain>
    </source>
</reference>
<protein>
    <recommendedName>
        <fullName evidence="3">Response regulatory domain-containing protein</fullName>
    </recommendedName>
</protein>
<dbReference type="SUPFAM" id="SSF52172">
    <property type="entry name" value="CheY-like"/>
    <property type="match status" value="1"/>
</dbReference>